<dbReference type="Pfam" id="PF09851">
    <property type="entry name" value="SHOCT"/>
    <property type="match status" value="1"/>
</dbReference>
<keyword evidence="4" id="KW-1185">Reference proteome</keyword>
<evidence type="ECO:0000256" key="1">
    <source>
        <dbReference type="SAM" id="Phobius"/>
    </source>
</evidence>
<feature type="transmembrane region" description="Helical" evidence="1">
    <location>
        <begin position="12"/>
        <end position="34"/>
    </location>
</feature>
<dbReference type="AlphaFoldDB" id="A0AAC9PT16"/>
<gene>
    <name evidence="3" type="ORF">UA74_17960</name>
</gene>
<dbReference type="KEGG" id="acad:UA74_17960"/>
<dbReference type="RefSeq" id="WP_075741313.1">
    <property type="nucleotide sequence ID" value="NZ_CP016076.1"/>
</dbReference>
<evidence type="ECO:0000259" key="2">
    <source>
        <dbReference type="Pfam" id="PF09851"/>
    </source>
</evidence>
<dbReference type="InterPro" id="IPR018649">
    <property type="entry name" value="SHOCT"/>
</dbReference>
<sequence>MPYWDHGQAGGGWLMLLGMLIFWAGLITVVVLVLRRFAHASPRHGGWAGGDQGGGAYHVLDDRFARGEIDRDEYESRRATLRESHGRSESGR</sequence>
<dbReference type="EMBL" id="CP016076">
    <property type="protein sequence ID" value="APU15620.1"/>
    <property type="molecule type" value="Genomic_DNA"/>
</dbReference>
<feature type="domain" description="SHOCT" evidence="2">
    <location>
        <begin position="60"/>
        <end position="81"/>
    </location>
</feature>
<dbReference type="Proteomes" id="UP000185511">
    <property type="component" value="Chromosome"/>
</dbReference>
<reference evidence="4" key="1">
    <citation type="submission" date="2016-06" db="EMBL/GenBank/DDBJ databases">
        <title>Complete genome sequence of Actinoalloteichus fjordicus DSM 46855 (=ADI127-17), type strain of the new species Actinoalloteichus fjordicus.</title>
        <authorList>
            <person name="Ruckert C."/>
            <person name="Nouioui I."/>
            <person name="Willmese J."/>
            <person name="van Wezel G."/>
            <person name="Klenk H.-P."/>
            <person name="Kalinowski J."/>
            <person name="Zotchev S.B."/>
        </authorList>
    </citation>
    <scope>NUCLEOTIDE SEQUENCE [LARGE SCALE GENOMIC DNA]</scope>
    <source>
        <strain evidence="4">ADI127-7</strain>
    </source>
</reference>
<keyword evidence="1" id="KW-0472">Membrane</keyword>
<accession>A0AAC9PT16</accession>
<organism evidence="3 4">
    <name type="scientific">Actinoalloteichus fjordicus</name>
    <dbReference type="NCBI Taxonomy" id="1612552"/>
    <lineage>
        <taxon>Bacteria</taxon>
        <taxon>Bacillati</taxon>
        <taxon>Actinomycetota</taxon>
        <taxon>Actinomycetes</taxon>
        <taxon>Pseudonocardiales</taxon>
        <taxon>Pseudonocardiaceae</taxon>
        <taxon>Actinoalloteichus</taxon>
    </lineage>
</organism>
<protein>
    <submittedName>
        <fullName evidence="3">Short C-terminal domain</fullName>
    </submittedName>
</protein>
<name>A0AAC9PT16_9PSEU</name>
<keyword evidence="1" id="KW-1133">Transmembrane helix</keyword>
<evidence type="ECO:0000313" key="4">
    <source>
        <dbReference type="Proteomes" id="UP000185511"/>
    </source>
</evidence>
<evidence type="ECO:0000313" key="3">
    <source>
        <dbReference type="EMBL" id="APU15620.1"/>
    </source>
</evidence>
<keyword evidence="1" id="KW-0812">Transmembrane</keyword>
<proteinExistence type="predicted"/>